<proteinExistence type="predicted"/>
<dbReference type="RefSeq" id="YP_009207002.1">
    <property type="nucleotide sequence ID" value="NC_028890.1"/>
</dbReference>
<organism evidence="1 2">
    <name type="scientific">Bacillus phage TsarBomba</name>
    <dbReference type="NCBI Taxonomy" id="1690456"/>
    <lineage>
        <taxon>Viruses</taxon>
        <taxon>Duplodnaviria</taxon>
        <taxon>Heunggongvirae</taxon>
        <taxon>Uroviricota</taxon>
        <taxon>Caudoviricetes</taxon>
        <taxon>Herelleviridae</taxon>
        <taxon>Bastillevirinae</taxon>
        <taxon>Tsarbombavirus</taxon>
        <taxon>Tsarbombavirus tsarbomba</taxon>
    </lineage>
</organism>
<dbReference type="KEGG" id="vg:26633450"/>
<sequence>MSDKDLMSEAEYMAMYEYPDMEEEEEDLTYAKINELITELAIVGRRMKGTNKVVLDILDTDTLKFIAWGAYAQGDYNEKYEHTVVDILHGNAHYLDRRKTRLTLMGFIRPFVDRRVDELFK</sequence>
<dbReference type="GeneID" id="26633450"/>
<reference evidence="1 2" key="1">
    <citation type="journal article" date="2015" name="Genome Announc.">
        <title>Complete Genome Sequence of Bacillus cereus Group Phage TsarBomba.</title>
        <authorList>
            <person name="Erill I."/>
            <person name="Caruso S.M."/>
        </authorList>
    </citation>
    <scope>NUCLEOTIDE SEQUENCE [LARGE SCALE GENOMIC DNA]</scope>
</reference>
<dbReference type="Proteomes" id="UP000204602">
    <property type="component" value="Segment"/>
</dbReference>
<evidence type="ECO:0000313" key="1">
    <source>
        <dbReference type="EMBL" id="ALA13220.1"/>
    </source>
</evidence>
<dbReference type="OrthoDB" id="38432at10239"/>
<keyword evidence="2" id="KW-1185">Reference proteome</keyword>
<name>A0A0K2D0D8_9CAUD</name>
<dbReference type="EMBL" id="KT224359">
    <property type="protein sequence ID" value="ALA13220.1"/>
    <property type="molecule type" value="Genomic_DNA"/>
</dbReference>
<evidence type="ECO:0000313" key="2">
    <source>
        <dbReference type="Proteomes" id="UP000204602"/>
    </source>
</evidence>
<accession>A0A0K2D0D8</accession>
<protein>
    <submittedName>
        <fullName evidence="1">Uncharacterized protein</fullName>
    </submittedName>
</protein>
<gene>
    <name evidence="1" type="ORF">TSARBOMBA_187</name>
</gene>